<reference evidence="1 2" key="1">
    <citation type="submission" date="2021-01" db="EMBL/GenBank/DDBJ databases">
        <title>Chromosome sequence of Serratia proteamaculans strain 94 rif-r, isolated from spoiled beef.</title>
        <authorList>
            <person name="Zaytseva Y.V."/>
            <person name="Iablokov S.N."/>
            <person name="Klyukina A."/>
        </authorList>
    </citation>
    <scope>NUCLEOTIDE SEQUENCE [LARGE SCALE GENOMIC DNA]</scope>
    <source>
        <strain evidence="1 2">94 rif-r</strain>
    </source>
</reference>
<gene>
    <name evidence="1" type="ORF">JKX24_16505</name>
</gene>
<dbReference type="GO" id="GO:0004812">
    <property type="term" value="F:aminoacyl-tRNA ligase activity"/>
    <property type="evidence" value="ECO:0007669"/>
    <property type="project" value="UniProtKB-KW"/>
</dbReference>
<keyword evidence="1" id="KW-0436">Ligase</keyword>
<evidence type="ECO:0000313" key="2">
    <source>
        <dbReference type="Proteomes" id="UP000596176"/>
    </source>
</evidence>
<organism evidence="1 2">
    <name type="scientific">Serratia proteamaculans</name>
    <dbReference type="NCBI Taxonomy" id="28151"/>
    <lineage>
        <taxon>Bacteria</taxon>
        <taxon>Pseudomonadati</taxon>
        <taxon>Pseudomonadota</taxon>
        <taxon>Gammaproteobacteria</taxon>
        <taxon>Enterobacterales</taxon>
        <taxon>Yersiniaceae</taxon>
        <taxon>Serratia</taxon>
    </lineage>
</organism>
<accession>A0A7U0NBB0</accession>
<sequence>MMATQRQKVIRNDGGVQVVQVLSGGGSSVAWGDITGKPTAFTPGAPTASVLGGVKLGATIAAPAAATATADTASTATDVAGLLVDHNDLVTKYNALLADAAALRTTLASVLTQLKAQTIPAAS</sequence>
<name>A0A7U0NBB0_SERPR</name>
<dbReference type="EMBL" id="CP068391">
    <property type="protein sequence ID" value="QQX55986.1"/>
    <property type="molecule type" value="Genomic_DNA"/>
</dbReference>
<keyword evidence="1" id="KW-0030">Aminoacyl-tRNA synthetase</keyword>
<evidence type="ECO:0000313" key="1">
    <source>
        <dbReference type="EMBL" id="QQX55986.1"/>
    </source>
</evidence>
<protein>
    <submittedName>
        <fullName evidence="1">Phenylalanyl-tRNA synthetase subunit beta</fullName>
    </submittedName>
</protein>
<dbReference type="AlphaFoldDB" id="A0A7U0NBB0"/>
<dbReference type="Proteomes" id="UP000596176">
    <property type="component" value="Chromosome"/>
</dbReference>
<proteinExistence type="predicted"/>